<feature type="transmembrane region" description="Helical" evidence="6">
    <location>
        <begin position="174"/>
        <end position="192"/>
    </location>
</feature>
<feature type="transmembrane region" description="Helical" evidence="6">
    <location>
        <begin position="253"/>
        <end position="276"/>
    </location>
</feature>
<feature type="transmembrane region" description="Helical" evidence="6">
    <location>
        <begin position="391"/>
        <end position="412"/>
    </location>
</feature>
<keyword evidence="3 6" id="KW-0812">Transmembrane</keyword>
<keyword evidence="8" id="KW-1185">Reference proteome</keyword>
<comment type="caution">
    <text evidence="7">The sequence shown here is derived from an EMBL/GenBank/DDBJ whole genome shotgun (WGS) entry which is preliminary data.</text>
</comment>
<feature type="transmembrane region" description="Helical" evidence="6">
    <location>
        <begin position="297"/>
        <end position="323"/>
    </location>
</feature>
<accession>A0A7K3LW70</accession>
<evidence type="ECO:0000256" key="3">
    <source>
        <dbReference type="ARBA" id="ARBA00022692"/>
    </source>
</evidence>
<feature type="transmembrane region" description="Helical" evidence="6">
    <location>
        <begin position="151"/>
        <end position="168"/>
    </location>
</feature>
<dbReference type="InterPro" id="IPR050833">
    <property type="entry name" value="Poly_Biosynth_Transport"/>
</dbReference>
<evidence type="ECO:0000256" key="1">
    <source>
        <dbReference type="ARBA" id="ARBA00004651"/>
    </source>
</evidence>
<feature type="transmembrane region" description="Helical" evidence="6">
    <location>
        <begin position="12"/>
        <end position="33"/>
    </location>
</feature>
<feature type="transmembrane region" description="Helical" evidence="6">
    <location>
        <begin position="80"/>
        <end position="105"/>
    </location>
</feature>
<protein>
    <submittedName>
        <fullName evidence="7">Oligosaccharide flippase family protein</fullName>
    </submittedName>
</protein>
<dbReference type="RefSeq" id="WP_059038131.1">
    <property type="nucleotide sequence ID" value="NZ_JAADZU010000133.1"/>
</dbReference>
<evidence type="ECO:0000256" key="2">
    <source>
        <dbReference type="ARBA" id="ARBA00022475"/>
    </source>
</evidence>
<feature type="transmembrane region" description="Helical" evidence="6">
    <location>
        <begin position="45"/>
        <end position="68"/>
    </location>
</feature>
<name>A0A7K3LW70_9ACTN</name>
<keyword evidence="2" id="KW-1003">Cell membrane</keyword>
<evidence type="ECO:0000256" key="5">
    <source>
        <dbReference type="ARBA" id="ARBA00023136"/>
    </source>
</evidence>
<dbReference type="EMBL" id="JAADZU010000133">
    <property type="protein sequence ID" value="NDK92528.1"/>
    <property type="molecule type" value="Genomic_DNA"/>
</dbReference>
<dbReference type="InterPro" id="IPR002797">
    <property type="entry name" value="Polysacc_synth"/>
</dbReference>
<evidence type="ECO:0000313" key="8">
    <source>
        <dbReference type="Proteomes" id="UP000466307"/>
    </source>
</evidence>
<reference evidence="7 8" key="1">
    <citation type="submission" date="2020-01" db="EMBL/GenBank/DDBJ databases">
        <title>Investigation of new actinobacteria for the biodesulphurisation of diesel fuel.</title>
        <authorList>
            <person name="Athi Narayanan S.M."/>
        </authorList>
    </citation>
    <scope>NUCLEOTIDE SEQUENCE [LARGE SCALE GENOMIC DNA]</scope>
    <source>
        <strain evidence="7 8">213E</strain>
    </source>
</reference>
<feature type="transmembrane region" description="Helical" evidence="6">
    <location>
        <begin position="117"/>
        <end position="139"/>
    </location>
</feature>
<dbReference type="GO" id="GO:0005886">
    <property type="term" value="C:plasma membrane"/>
    <property type="evidence" value="ECO:0007669"/>
    <property type="project" value="UniProtKB-SubCell"/>
</dbReference>
<feature type="transmembrane region" description="Helical" evidence="6">
    <location>
        <begin position="218"/>
        <end position="241"/>
    </location>
</feature>
<evidence type="ECO:0000256" key="4">
    <source>
        <dbReference type="ARBA" id="ARBA00022989"/>
    </source>
</evidence>
<dbReference type="AlphaFoldDB" id="A0A7K3LW70"/>
<dbReference type="PANTHER" id="PTHR30250">
    <property type="entry name" value="PST FAMILY PREDICTED COLANIC ACID TRANSPORTER"/>
    <property type="match status" value="1"/>
</dbReference>
<keyword evidence="5 6" id="KW-0472">Membrane</keyword>
<dbReference type="Proteomes" id="UP000466307">
    <property type="component" value="Unassembled WGS sequence"/>
</dbReference>
<feature type="transmembrane region" description="Helical" evidence="6">
    <location>
        <begin position="335"/>
        <end position="355"/>
    </location>
</feature>
<keyword evidence="4 6" id="KW-1133">Transmembrane helix</keyword>
<dbReference type="Pfam" id="PF01943">
    <property type="entry name" value="Polysacc_synt"/>
    <property type="match status" value="1"/>
</dbReference>
<gene>
    <name evidence="7" type="ORF">GYA93_23675</name>
</gene>
<evidence type="ECO:0000256" key="6">
    <source>
        <dbReference type="SAM" id="Phobius"/>
    </source>
</evidence>
<proteinExistence type="predicted"/>
<comment type="subcellular location">
    <subcellularLocation>
        <location evidence="1">Cell membrane</location>
        <topology evidence="1">Multi-pass membrane protein</topology>
    </subcellularLocation>
</comment>
<sequence>MSVRERSSLARSSLALAVSGLLTAALGLVYWVLAGRLYPAREVGAAAAVITTATMLSAFGNLGIGAYLERFLPLAGDRARWLPGIGLAVGAGCGALLGVGFLLVGPTGEMFDGMGEMALFPLIVVVLSMFALLDHLSIAMERAHWAAGKNVVHAVAKLAAVVVFAVGADRMGLVGSWILLAAITGGVVWWWAARELAERARSVPAGHLLPSKGVQGRFLLGNYGVYVAGAITPLILPPIVIGRVGAAQNAYFSIVWSLVSAVLVLLTMLIGPYVAATSTDSATADTSDGSSLRHTRTFVATLIGGASAAALCLAFLGPIILRIAGPDYAEFGTPLLRVGALALPPAAVALCFVGVCRVRCNLAPALAVQIISATIMLTLTTLWIGEYGLVSAGWAMVIAESTAAVLVAVPLARAVLGLAPLAPAA</sequence>
<dbReference type="PANTHER" id="PTHR30250:SF26">
    <property type="entry name" value="PSMA PROTEIN"/>
    <property type="match status" value="1"/>
</dbReference>
<feature type="transmembrane region" description="Helical" evidence="6">
    <location>
        <begin position="362"/>
        <end position="385"/>
    </location>
</feature>
<evidence type="ECO:0000313" key="7">
    <source>
        <dbReference type="EMBL" id="NDK92528.1"/>
    </source>
</evidence>
<organism evidence="7 8">
    <name type="scientific">Gordonia desulfuricans</name>
    <dbReference type="NCBI Taxonomy" id="89051"/>
    <lineage>
        <taxon>Bacteria</taxon>
        <taxon>Bacillati</taxon>
        <taxon>Actinomycetota</taxon>
        <taxon>Actinomycetes</taxon>
        <taxon>Mycobacteriales</taxon>
        <taxon>Gordoniaceae</taxon>
        <taxon>Gordonia</taxon>
    </lineage>
</organism>